<keyword evidence="2" id="KW-1185">Reference proteome</keyword>
<protein>
    <recommendedName>
        <fullName evidence="3">DUF4283 domain-containing protein</fullName>
    </recommendedName>
</protein>
<dbReference type="EMBL" id="JAATIQ010000007">
    <property type="protein sequence ID" value="KAF4402678.1"/>
    <property type="molecule type" value="Genomic_DNA"/>
</dbReference>
<dbReference type="AlphaFoldDB" id="A0A7J6I6M9"/>
<comment type="caution">
    <text evidence="1">The sequence shown here is derived from an EMBL/GenBank/DDBJ whole genome shotgun (WGS) entry which is preliminary data.</text>
</comment>
<dbReference type="Proteomes" id="UP000583929">
    <property type="component" value="Unassembled WGS sequence"/>
</dbReference>
<name>A0A7J6I6M9_CANSA</name>
<accession>A0A7J6I6M9</accession>
<evidence type="ECO:0008006" key="3">
    <source>
        <dbReference type="Google" id="ProtNLM"/>
    </source>
</evidence>
<reference evidence="1 2" key="1">
    <citation type="journal article" date="2020" name="bioRxiv">
        <title>Sequence and annotation of 42 cannabis genomes reveals extensive copy number variation in cannabinoid synthesis and pathogen resistance genes.</title>
        <authorList>
            <person name="Mckernan K.J."/>
            <person name="Helbert Y."/>
            <person name="Kane L.T."/>
            <person name="Ebling H."/>
            <person name="Zhang L."/>
            <person name="Liu B."/>
            <person name="Eaton Z."/>
            <person name="Mclaughlin S."/>
            <person name="Kingan S."/>
            <person name="Baybayan P."/>
            <person name="Concepcion G."/>
            <person name="Jordan M."/>
            <person name="Riva A."/>
            <person name="Barbazuk W."/>
            <person name="Harkins T."/>
        </authorList>
    </citation>
    <scope>NUCLEOTIDE SEQUENCE [LARGE SCALE GENOMIC DNA]</scope>
    <source>
        <strain evidence="2">cv. Jamaican Lion 4</strain>
        <tissue evidence="1">Leaf</tissue>
    </source>
</reference>
<proteinExistence type="predicted"/>
<gene>
    <name evidence="1" type="ORF">G4B88_012463</name>
</gene>
<evidence type="ECO:0000313" key="2">
    <source>
        <dbReference type="Proteomes" id="UP000583929"/>
    </source>
</evidence>
<evidence type="ECO:0000313" key="1">
    <source>
        <dbReference type="EMBL" id="KAF4402678.1"/>
    </source>
</evidence>
<sequence>MKRSRWEICGGHLILKLSSADGRWKSVNMDLVPIWVRFYDIPPHFFTNKNATAIAKKLERVISIDRLWKNGLLAKDYNRFRVELNMGKPILVGLYLLMEEGVSLWCYFKHEKFP</sequence>
<organism evidence="1 2">
    <name type="scientific">Cannabis sativa</name>
    <name type="common">Hemp</name>
    <name type="synonym">Marijuana</name>
    <dbReference type="NCBI Taxonomy" id="3483"/>
    <lineage>
        <taxon>Eukaryota</taxon>
        <taxon>Viridiplantae</taxon>
        <taxon>Streptophyta</taxon>
        <taxon>Embryophyta</taxon>
        <taxon>Tracheophyta</taxon>
        <taxon>Spermatophyta</taxon>
        <taxon>Magnoliopsida</taxon>
        <taxon>eudicotyledons</taxon>
        <taxon>Gunneridae</taxon>
        <taxon>Pentapetalae</taxon>
        <taxon>rosids</taxon>
        <taxon>fabids</taxon>
        <taxon>Rosales</taxon>
        <taxon>Cannabaceae</taxon>
        <taxon>Cannabis</taxon>
    </lineage>
</organism>